<dbReference type="Pfam" id="PF10754">
    <property type="entry name" value="DUF2569"/>
    <property type="match status" value="1"/>
</dbReference>
<protein>
    <recommendedName>
        <fullName evidence="4">DUF2569 domain-containing protein</fullName>
    </recommendedName>
</protein>
<dbReference type="EMBL" id="QFQP01000032">
    <property type="protein sequence ID" value="PZR07320.1"/>
    <property type="molecule type" value="Genomic_DNA"/>
</dbReference>
<feature type="transmembrane region" description="Helical" evidence="1">
    <location>
        <begin position="59"/>
        <end position="86"/>
    </location>
</feature>
<reference evidence="2 3" key="1">
    <citation type="submission" date="2017-08" db="EMBL/GenBank/DDBJ databases">
        <title>Infants hospitalized years apart are colonized by the same room-sourced microbial strains.</title>
        <authorList>
            <person name="Brooks B."/>
            <person name="Olm M.R."/>
            <person name="Firek B.A."/>
            <person name="Baker R."/>
            <person name="Thomas B.C."/>
            <person name="Morowitz M.J."/>
            <person name="Banfield J.F."/>
        </authorList>
    </citation>
    <scope>NUCLEOTIDE SEQUENCE [LARGE SCALE GENOMIC DNA]</scope>
    <source>
        <strain evidence="2">S2_003_000_R2_14</strain>
    </source>
</reference>
<sequence>MSEAAMVEAKCVDHFDEKADGTCRRCGGFLCTRCMATALCRPCTERPESRPEPRRIGGWLILSVLTLCALPISAFSQLVIFVLDVVKYGGLAPILEGDPGWFAEALLRTLYSAALGAYAMFTLPGFFRKLSVTPTRMQRLYAASLTGNVLFTIVEAVNADNTTPVKPNYLAFIVPILWMNYFRTSKRVKQTFVR</sequence>
<comment type="caution">
    <text evidence="2">The sequence shown here is derived from an EMBL/GenBank/DDBJ whole genome shotgun (WGS) entry which is preliminary data.</text>
</comment>
<accession>A0A2W5SWG4</accession>
<gene>
    <name evidence="2" type="ORF">DI536_28125</name>
</gene>
<dbReference type="Proteomes" id="UP000249061">
    <property type="component" value="Unassembled WGS sequence"/>
</dbReference>
<evidence type="ECO:0000256" key="1">
    <source>
        <dbReference type="SAM" id="Phobius"/>
    </source>
</evidence>
<name>A0A2W5SWG4_9BACT</name>
<feature type="transmembrane region" description="Helical" evidence="1">
    <location>
        <begin position="106"/>
        <end position="127"/>
    </location>
</feature>
<evidence type="ECO:0008006" key="4">
    <source>
        <dbReference type="Google" id="ProtNLM"/>
    </source>
</evidence>
<proteinExistence type="predicted"/>
<keyword evidence="1" id="KW-1133">Transmembrane helix</keyword>
<keyword evidence="1" id="KW-0812">Transmembrane</keyword>
<evidence type="ECO:0000313" key="2">
    <source>
        <dbReference type="EMBL" id="PZR07320.1"/>
    </source>
</evidence>
<feature type="transmembrane region" description="Helical" evidence="1">
    <location>
        <begin position="165"/>
        <end position="182"/>
    </location>
</feature>
<organism evidence="2 3">
    <name type="scientific">Archangium gephyra</name>
    <dbReference type="NCBI Taxonomy" id="48"/>
    <lineage>
        <taxon>Bacteria</taxon>
        <taxon>Pseudomonadati</taxon>
        <taxon>Myxococcota</taxon>
        <taxon>Myxococcia</taxon>
        <taxon>Myxococcales</taxon>
        <taxon>Cystobacterineae</taxon>
        <taxon>Archangiaceae</taxon>
        <taxon>Archangium</taxon>
    </lineage>
</organism>
<feature type="transmembrane region" description="Helical" evidence="1">
    <location>
        <begin position="139"/>
        <end position="159"/>
    </location>
</feature>
<dbReference type="InterPro" id="IPR019690">
    <property type="entry name" value="DUF2569"/>
</dbReference>
<evidence type="ECO:0000313" key="3">
    <source>
        <dbReference type="Proteomes" id="UP000249061"/>
    </source>
</evidence>
<dbReference type="AlphaFoldDB" id="A0A2W5SWG4"/>
<keyword evidence="1" id="KW-0472">Membrane</keyword>